<dbReference type="InterPro" id="IPR022346">
    <property type="entry name" value="T2SS_GspH"/>
</dbReference>
<dbReference type="HOGENOM" id="CLU_111963_2_0_6"/>
<dbReference type="Proteomes" id="UP000013165">
    <property type="component" value="Unassembled WGS sequence"/>
</dbReference>
<dbReference type="eggNOG" id="COG4970">
    <property type="taxonomic scope" value="Bacteria"/>
</dbReference>
<protein>
    <recommendedName>
        <fullName evidence="2">Type II secretion system protein H</fullName>
    </recommendedName>
    <alternativeName>
        <fullName evidence="10">General secretion pathway protein H</fullName>
    </alternativeName>
</protein>
<dbReference type="PATRIC" id="fig|626887.3.peg.4212"/>
<dbReference type="GO" id="GO:0005886">
    <property type="term" value="C:plasma membrane"/>
    <property type="evidence" value="ECO:0007669"/>
    <property type="project" value="UniProtKB-SubCell"/>
</dbReference>
<comment type="similarity">
    <text evidence="9">Belongs to the GSP H family.</text>
</comment>
<evidence type="ECO:0000256" key="8">
    <source>
        <dbReference type="ARBA" id="ARBA00023136"/>
    </source>
</evidence>
<keyword evidence="6 11" id="KW-0812">Transmembrane</keyword>
<dbReference type="EMBL" id="APLQ01000014">
    <property type="protein sequence ID" value="ENO13922.1"/>
    <property type="molecule type" value="Genomic_DNA"/>
</dbReference>
<dbReference type="STRING" id="626887.J057_21040"/>
<evidence type="ECO:0000256" key="3">
    <source>
        <dbReference type="ARBA" id="ARBA00022475"/>
    </source>
</evidence>
<dbReference type="PROSITE" id="PS00409">
    <property type="entry name" value="PROKAR_NTER_METHYL"/>
    <property type="match status" value="1"/>
</dbReference>
<dbReference type="SUPFAM" id="SSF54523">
    <property type="entry name" value="Pili subunits"/>
    <property type="match status" value="1"/>
</dbReference>
<reference evidence="13 14" key="1">
    <citation type="journal article" date="2013" name="Genome Announc.">
        <title>Genome Sequence of the Polycyclic Aromatic Hydrocarbon-Degrading Bacterium Strain Marinobacter nanhaiticus D15-8WT.</title>
        <authorList>
            <person name="Cui Z."/>
            <person name="Gao W."/>
            <person name="Li Q."/>
            <person name="Xu G."/>
            <person name="Zheng L."/>
        </authorList>
    </citation>
    <scope>NUCLEOTIDE SEQUENCE [LARGE SCALE GENOMIC DNA]</scope>
    <source>
        <strain evidence="13 14">D15-8W</strain>
    </source>
</reference>
<proteinExistence type="inferred from homology"/>
<evidence type="ECO:0000256" key="11">
    <source>
        <dbReference type="SAM" id="Phobius"/>
    </source>
</evidence>
<keyword evidence="7 11" id="KW-1133">Transmembrane helix</keyword>
<evidence type="ECO:0000256" key="5">
    <source>
        <dbReference type="ARBA" id="ARBA00022519"/>
    </source>
</evidence>
<evidence type="ECO:0000256" key="1">
    <source>
        <dbReference type="ARBA" id="ARBA00004377"/>
    </source>
</evidence>
<evidence type="ECO:0000256" key="6">
    <source>
        <dbReference type="ARBA" id="ARBA00022692"/>
    </source>
</evidence>
<evidence type="ECO:0000313" key="13">
    <source>
        <dbReference type="EMBL" id="ENO13922.1"/>
    </source>
</evidence>
<comment type="subcellular location">
    <subcellularLocation>
        <location evidence="1">Cell inner membrane</location>
        <topology evidence="1">Single-pass membrane protein</topology>
    </subcellularLocation>
</comment>
<keyword evidence="8 11" id="KW-0472">Membrane</keyword>
<dbReference type="NCBIfam" id="TIGR02532">
    <property type="entry name" value="IV_pilin_GFxxxE"/>
    <property type="match status" value="1"/>
</dbReference>
<feature type="domain" description="General secretion pathway GspH" evidence="12">
    <location>
        <begin position="42"/>
        <end position="152"/>
    </location>
</feature>
<keyword evidence="5" id="KW-0997">Cell inner membrane</keyword>
<dbReference type="AlphaFoldDB" id="N6WSB0"/>
<dbReference type="InterPro" id="IPR049875">
    <property type="entry name" value="TypeII_GspH"/>
</dbReference>
<keyword evidence="3" id="KW-1003">Cell membrane</keyword>
<gene>
    <name evidence="13" type="primary">gspH</name>
    <name evidence="13" type="ORF">J057_21040</name>
</gene>
<feature type="transmembrane region" description="Helical" evidence="11">
    <location>
        <begin position="7"/>
        <end position="28"/>
    </location>
</feature>
<accession>N6WSB0</accession>
<dbReference type="RefSeq" id="WP_004582143.1">
    <property type="nucleotide sequence ID" value="NZ_AP028878.1"/>
</dbReference>
<evidence type="ECO:0000313" key="14">
    <source>
        <dbReference type="Proteomes" id="UP000013165"/>
    </source>
</evidence>
<dbReference type="InterPro" id="IPR012902">
    <property type="entry name" value="N_methyl_site"/>
</dbReference>
<dbReference type="GO" id="GO:0015627">
    <property type="term" value="C:type II protein secretion system complex"/>
    <property type="evidence" value="ECO:0007669"/>
    <property type="project" value="InterPro"/>
</dbReference>
<comment type="caution">
    <text evidence="13">The sequence shown here is derived from an EMBL/GenBank/DDBJ whole genome shotgun (WGS) entry which is preliminary data.</text>
</comment>
<keyword evidence="14" id="KW-1185">Reference proteome</keyword>
<dbReference type="NCBIfam" id="TIGR01708">
    <property type="entry name" value="typeII_sec_gspH"/>
    <property type="match status" value="1"/>
</dbReference>
<evidence type="ECO:0000256" key="10">
    <source>
        <dbReference type="ARBA" id="ARBA00030775"/>
    </source>
</evidence>
<evidence type="ECO:0000256" key="4">
    <source>
        <dbReference type="ARBA" id="ARBA00022481"/>
    </source>
</evidence>
<dbReference type="Pfam" id="PF07963">
    <property type="entry name" value="N_methyl"/>
    <property type="match status" value="1"/>
</dbReference>
<sequence>MRRSRGFTLIEIMVVMVVVGLMAVIAVVNMGGGAQQRELENAARELFLLMQTASEQAVLNNQEMGLVIDDESYRFLAFNSLERVWEPQEERLFSAREVPEWMALTYQTEDNLPTLPGVEDDEDAPRPDLVFFSSGEITPFEMQMTAGDNSDLVYSIESDGLNGLDWRTPGDEDEL</sequence>
<dbReference type="Gene3D" id="3.55.40.10">
    <property type="entry name" value="minor pseudopilin epsh domain"/>
    <property type="match status" value="1"/>
</dbReference>
<evidence type="ECO:0000259" key="12">
    <source>
        <dbReference type="Pfam" id="PF12019"/>
    </source>
</evidence>
<evidence type="ECO:0000256" key="9">
    <source>
        <dbReference type="ARBA" id="ARBA00025772"/>
    </source>
</evidence>
<dbReference type="InterPro" id="IPR045584">
    <property type="entry name" value="Pilin-like"/>
</dbReference>
<dbReference type="PRINTS" id="PR00885">
    <property type="entry name" value="BCTERIALGSPH"/>
</dbReference>
<name>N6WSB0_9GAMM</name>
<organism evidence="13 14">
    <name type="scientific">Marinobacter nanhaiticus D15-8W</name>
    <dbReference type="NCBI Taxonomy" id="626887"/>
    <lineage>
        <taxon>Bacteria</taxon>
        <taxon>Pseudomonadati</taxon>
        <taxon>Pseudomonadota</taxon>
        <taxon>Gammaproteobacteria</taxon>
        <taxon>Pseudomonadales</taxon>
        <taxon>Marinobacteraceae</taxon>
        <taxon>Marinobacter</taxon>
    </lineage>
</organism>
<keyword evidence="4" id="KW-0488">Methylation</keyword>
<dbReference type="Pfam" id="PF12019">
    <property type="entry name" value="GspH"/>
    <property type="match status" value="1"/>
</dbReference>
<evidence type="ECO:0000256" key="7">
    <source>
        <dbReference type="ARBA" id="ARBA00022989"/>
    </source>
</evidence>
<dbReference type="InterPro" id="IPR002416">
    <property type="entry name" value="T2SS_protein-GspH"/>
</dbReference>
<dbReference type="OrthoDB" id="5730913at2"/>
<dbReference type="GO" id="GO:0015628">
    <property type="term" value="P:protein secretion by the type II secretion system"/>
    <property type="evidence" value="ECO:0007669"/>
    <property type="project" value="InterPro"/>
</dbReference>
<evidence type="ECO:0000256" key="2">
    <source>
        <dbReference type="ARBA" id="ARBA00021549"/>
    </source>
</evidence>